<dbReference type="Proteomes" id="UP001189429">
    <property type="component" value="Unassembled WGS sequence"/>
</dbReference>
<name>A0ABN9U116_9DINO</name>
<feature type="region of interest" description="Disordered" evidence="1">
    <location>
        <begin position="412"/>
        <end position="432"/>
    </location>
</feature>
<dbReference type="SUPFAM" id="SSF75011">
    <property type="entry name" value="3-carboxy-cis,cis-mucoante lactonizing enzyme"/>
    <property type="match status" value="1"/>
</dbReference>
<dbReference type="PANTHER" id="PTHR21228:SF40">
    <property type="entry name" value="LD45607P"/>
    <property type="match status" value="1"/>
</dbReference>
<protein>
    <submittedName>
        <fullName evidence="3">Uncharacterized protein</fullName>
    </submittedName>
</protein>
<dbReference type="PANTHER" id="PTHR21228">
    <property type="entry name" value="FAST LEU-RICH DOMAIN-CONTAINING"/>
    <property type="match status" value="1"/>
</dbReference>
<feature type="compositionally biased region" description="Low complexity" evidence="1">
    <location>
        <begin position="412"/>
        <end position="428"/>
    </location>
</feature>
<feature type="region of interest" description="Disordered" evidence="1">
    <location>
        <begin position="825"/>
        <end position="854"/>
    </location>
</feature>
<proteinExistence type="predicted"/>
<evidence type="ECO:0000256" key="1">
    <source>
        <dbReference type="SAM" id="MobiDB-lite"/>
    </source>
</evidence>
<keyword evidence="2" id="KW-0812">Transmembrane</keyword>
<dbReference type="InterPro" id="IPR050870">
    <property type="entry name" value="FAST_kinase"/>
</dbReference>
<keyword evidence="2" id="KW-1133">Transmembrane helix</keyword>
<gene>
    <name evidence="3" type="ORF">PCOR1329_LOCUS43382</name>
</gene>
<accession>A0ABN9U116</accession>
<organism evidence="3 4">
    <name type="scientific">Prorocentrum cordatum</name>
    <dbReference type="NCBI Taxonomy" id="2364126"/>
    <lineage>
        <taxon>Eukaryota</taxon>
        <taxon>Sar</taxon>
        <taxon>Alveolata</taxon>
        <taxon>Dinophyceae</taxon>
        <taxon>Prorocentrales</taxon>
        <taxon>Prorocentraceae</taxon>
        <taxon>Prorocentrum</taxon>
    </lineage>
</organism>
<evidence type="ECO:0000313" key="4">
    <source>
        <dbReference type="Proteomes" id="UP001189429"/>
    </source>
</evidence>
<keyword evidence="2" id="KW-0472">Membrane</keyword>
<feature type="transmembrane region" description="Helical" evidence="2">
    <location>
        <begin position="859"/>
        <end position="879"/>
    </location>
</feature>
<comment type="caution">
    <text evidence="3">The sequence shown here is derived from an EMBL/GenBank/DDBJ whole genome shotgun (WGS) entry which is preliminary data.</text>
</comment>
<reference evidence="3" key="1">
    <citation type="submission" date="2023-10" db="EMBL/GenBank/DDBJ databases">
        <authorList>
            <person name="Chen Y."/>
            <person name="Shah S."/>
            <person name="Dougan E. K."/>
            <person name="Thang M."/>
            <person name="Chan C."/>
        </authorList>
    </citation>
    <scope>NUCLEOTIDE SEQUENCE [LARGE SCALE GENOMIC DNA]</scope>
</reference>
<feature type="region of interest" description="Disordered" evidence="1">
    <location>
        <begin position="883"/>
        <end position="917"/>
    </location>
</feature>
<evidence type="ECO:0000256" key="2">
    <source>
        <dbReference type="SAM" id="Phobius"/>
    </source>
</evidence>
<keyword evidence="4" id="KW-1185">Reference proteome</keyword>
<sequence>MAAATQRAAELAPVDAASVAWACAPATTLAPPLADALALRAPAGAGQFSPRHASNLAWALATTAPRSPLCCEAVAPLATAACASRHLAACDLAAAAWALAAVVARTPPAPPALAAAARLRAAELSPQGFATLVWSLAVTSAGARLGLVPTPMVSERAEALDAGQLARVLWALAAQRCAAEAPLASHLAALALDRVGEFGAQDLANVSWAAATSFAGGPAAPLLQAAAAAPAQLAASCEPRHLAAVAWALAASACHHARLSSALPAQPAHRAREFGARDLAISAWAHAAWGGGAGALSAAFRAEVLPRLPGLGPQDVSNLWWALAALAVRDEPLALGLASAARHQLRGLEPQHICNVLWSAATLAMEARDRQGARLLAGLSTRLRHQLPAVGPLGLGNAAWALASLVGAPTRPSARARRAPGSGRAAGRARGERSARAMGLPSLLALLAGALRAAAEDAVLCRNGSDSSLASFAFGTGVDKWGPGWPQQLKKSRLVEGDTSVLWVTELDDGGLALSTDAGLQLWRPGRRAQDVSLAPLSTPVGAIYFEGKIWVACFGSWPYPSDDSGVAVVDAASGKLLETYPFSATGDADDAASHVHNIYLFDWGGRREIFIAVLGNPWGSPPVPGKGLVLFDRASGNFLEVTTRRRNVRSAAQKAPGEIFVLTQETADTDTRLALLRKSGAKLHVAVEASLPTRHAVAEDIGGGADVVLGREPGSVWCTDRNAEGRPGKLYYYKLATAGGGNVTGLELVAAYDTGPHPRYFRILDAPGNEGDIVVCNYDMGTLSVFSGLALHPTKTVEPSVIATVDHVAFFLQGQDVRICPAETEAAAGGQAPRSMLRSEAAGAEEDSQGPWRRRSTAAFATLSIAAGVLLCTALGVGRRTAPAGTARTSGGSDGSSSDGSDAAERRIGAVHAGAS</sequence>
<dbReference type="EMBL" id="CAUYUJ010015214">
    <property type="protein sequence ID" value="CAK0851193.1"/>
    <property type="molecule type" value="Genomic_DNA"/>
</dbReference>
<evidence type="ECO:0000313" key="3">
    <source>
        <dbReference type="EMBL" id="CAK0851193.1"/>
    </source>
</evidence>